<comment type="caution">
    <text evidence="1">The sequence shown here is derived from an EMBL/GenBank/DDBJ whole genome shotgun (WGS) entry which is preliminary data.</text>
</comment>
<protein>
    <submittedName>
        <fullName evidence="1">Uncharacterized protein</fullName>
    </submittedName>
</protein>
<dbReference type="SUPFAM" id="SSF53098">
    <property type="entry name" value="Ribonuclease H-like"/>
    <property type="match status" value="1"/>
</dbReference>
<dbReference type="AlphaFoldDB" id="A0A8T2QCR2"/>
<sequence>MGGLIQREFCALCAACCIDLLFEDLARLPWLASLVADAKRIVTFTRKNHHMLAIFHSLNAHDIVLPTDTPFAYSYLVFHRLYMVMDSLCTSVVDRHWLTMSMANTDIARHLQYEVLDEAFWTKIETILPILKYIYTVLHILDKEGSTLGLVYHIYTRT</sequence>
<dbReference type="Proteomes" id="UP000825935">
    <property type="component" value="Chromosome 36"/>
</dbReference>
<accession>A0A8T2QCR2</accession>
<evidence type="ECO:0000313" key="2">
    <source>
        <dbReference type="Proteomes" id="UP000825935"/>
    </source>
</evidence>
<gene>
    <name evidence="1" type="ORF">KP509_36G055900</name>
</gene>
<proteinExistence type="predicted"/>
<dbReference type="EMBL" id="CM035441">
    <property type="protein sequence ID" value="KAH7281639.1"/>
    <property type="molecule type" value="Genomic_DNA"/>
</dbReference>
<organism evidence="1 2">
    <name type="scientific">Ceratopteris richardii</name>
    <name type="common">Triangle waterfern</name>
    <dbReference type="NCBI Taxonomy" id="49495"/>
    <lineage>
        <taxon>Eukaryota</taxon>
        <taxon>Viridiplantae</taxon>
        <taxon>Streptophyta</taxon>
        <taxon>Embryophyta</taxon>
        <taxon>Tracheophyta</taxon>
        <taxon>Polypodiopsida</taxon>
        <taxon>Polypodiidae</taxon>
        <taxon>Polypodiales</taxon>
        <taxon>Pteridineae</taxon>
        <taxon>Pteridaceae</taxon>
        <taxon>Parkerioideae</taxon>
        <taxon>Ceratopteris</taxon>
    </lineage>
</organism>
<dbReference type="OrthoDB" id="4951847at2759"/>
<name>A0A8T2QCR2_CERRI</name>
<reference evidence="1" key="1">
    <citation type="submission" date="2021-08" db="EMBL/GenBank/DDBJ databases">
        <title>WGS assembly of Ceratopteris richardii.</title>
        <authorList>
            <person name="Marchant D.B."/>
            <person name="Chen G."/>
            <person name="Jenkins J."/>
            <person name="Shu S."/>
            <person name="Leebens-Mack J."/>
            <person name="Grimwood J."/>
            <person name="Schmutz J."/>
            <person name="Soltis P."/>
            <person name="Soltis D."/>
            <person name="Chen Z.-H."/>
        </authorList>
    </citation>
    <scope>NUCLEOTIDE SEQUENCE</scope>
    <source>
        <strain evidence="1">Whitten #5841</strain>
        <tissue evidence="1">Leaf</tissue>
    </source>
</reference>
<dbReference type="InterPro" id="IPR012337">
    <property type="entry name" value="RNaseH-like_sf"/>
</dbReference>
<keyword evidence="2" id="KW-1185">Reference proteome</keyword>
<evidence type="ECO:0000313" key="1">
    <source>
        <dbReference type="EMBL" id="KAH7281639.1"/>
    </source>
</evidence>
<dbReference type="OMA" id="NTDIARH"/>